<protein>
    <submittedName>
        <fullName evidence="2">Uncharacterized protein</fullName>
    </submittedName>
</protein>
<reference evidence="2 3" key="1">
    <citation type="journal article" date="2018" name="Evol. Lett.">
        <title>Horizontal gene cluster transfer increased hallucinogenic mushroom diversity.</title>
        <authorList>
            <person name="Reynolds H.T."/>
            <person name="Vijayakumar V."/>
            <person name="Gluck-Thaler E."/>
            <person name="Korotkin H.B."/>
            <person name="Matheny P.B."/>
            <person name="Slot J.C."/>
        </authorList>
    </citation>
    <scope>NUCLEOTIDE SEQUENCE [LARGE SCALE GENOMIC DNA]</scope>
    <source>
        <strain evidence="2 3">SRW20</strain>
    </source>
</reference>
<dbReference type="InParanoid" id="A0A409Y595"/>
<keyword evidence="3" id="KW-1185">Reference proteome</keyword>
<evidence type="ECO:0000256" key="1">
    <source>
        <dbReference type="SAM" id="MobiDB-lite"/>
    </source>
</evidence>
<gene>
    <name evidence="2" type="ORF">CVT26_003244</name>
</gene>
<comment type="caution">
    <text evidence="2">The sequence shown here is derived from an EMBL/GenBank/DDBJ whole genome shotgun (WGS) entry which is preliminary data.</text>
</comment>
<organism evidence="2 3">
    <name type="scientific">Gymnopilus dilepis</name>
    <dbReference type="NCBI Taxonomy" id="231916"/>
    <lineage>
        <taxon>Eukaryota</taxon>
        <taxon>Fungi</taxon>
        <taxon>Dikarya</taxon>
        <taxon>Basidiomycota</taxon>
        <taxon>Agaricomycotina</taxon>
        <taxon>Agaricomycetes</taxon>
        <taxon>Agaricomycetidae</taxon>
        <taxon>Agaricales</taxon>
        <taxon>Agaricineae</taxon>
        <taxon>Hymenogastraceae</taxon>
        <taxon>Gymnopilus</taxon>
    </lineage>
</organism>
<sequence length="125" mass="13412">MLQFPSGNALTFHTTGVNNPFSTFLGNVHQGAGSQFNGLNAPVNDEEIEELLDRKTCINILMIALIDSLPEPDATERESKLAFAVRKLLVELTALRGKSKKSEGATPSSFSKGGMPGSIDGNMFN</sequence>
<name>A0A409Y595_9AGAR</name>
<accession>A0A409Y595</accession>
<dbReference type="AlphaFoldDB" id="A0A409Y595"/>
<evidence type="ECO:0000313" key="3">
    <source>
        <dbReference type="Proteomes" id="UP000284706"/>
    </source>
</evidence>
<dbReference type="Proteomes" id="UP000284706">
    <property type="component" value="Unassembled WGS sequence"/>
</dbReference>
<feature type="region of interest" description="Disordered" evidence="1">
    <location>
        <begin position="97"/>
        <end position="125"/>
    </location>
</feature>
<proteinExistence type="predicted"/>
<dbReference type="EMBL" id="NHYE01001141">
    <property type="protein sequence ID" value="PPQ98197.1"/>
    <property type="molecule type" value="Genomic_DNA"/>
</dbReference>
<evidence type="ECO:0000313" key="2">
    <source>
        <dbReference type="EMBL" id="PPQ98197.1"/>
    </source>
</evidence>